<name>A0A813FXK3_POLGL</name>
<dbReference type="Proteomes" id="UP000654075">
    <property type="component" value="Unassembled WGS sequence"/>
</dbReference>
<comment type="caution">
    <text evidence="1">The sequence shown here is derived from an EMBL/GenBank/DDBJ whole genome shotgun (WGS) entry which is preliminary data.</text>
</comment>
<dbReference type="AlphaFoldDB" id="A0A813FXK3"/>
<reference evidence="1" key="1">
    <citation type="submission" date="2021-02" db="EMBL/GenBank/DDBJ databases">
        <authorList>
            <person name="Dougan E. K."/>
            <person name="Rhodes N."/>
            <person name="Thang M."/>
            <person name="Chan C."/>
        </authorList>
    </citation>
    <scope>NUCLEOTIDE SEQUENCE</scope>
</reference>
<evidence type="ECO:0000313" key="1">
    <source>
        <dbReference type="EMBL" id="CAE8618791.1"/>
    </source>
</evidence>
<keyword evidence="2" id="KW-1185">Reference proteome</keyword>
<accession>A0A813FXK3</accession>
<sequence>MDMPDSPQSAGDVFFAVNAETEEDKTYAWQGSLPPDRPLQELAEAWGRSHGVPETAVGLEDSEGKQLDLAKSPSEHGWTSESKVDLYCFPIEDKFMEKELIQ</sequence>
<protein>
    <submittedName>
        <fullName evidence="1">Uncharacterized protein</fullName>
    </submittedName>
</protein>
<gene>
    <name evidence="1" type="ORF">PGLA1383_LOCUS36390</name>
</gene>
<organism evidence="1 2">
    <name type="scientific">Polarella glacialis</name>
    <name type="common">Dinoflagellate</name>
    <dbReference type="NCBI Taxonomy" id="89957"/>
    <lineage>
        <taxon>Eukaryota</taxon>
        <taxon>Sar</taxon>
        <taxon>Alveolata</taxon>
        <taxon>Dinophyceae</taxon>
        <taxon>Suessiales</taxon>
        <taxon>Suessiaceae</taxon>
        <taxon>Polarella</taxon>
    </lineage>
</organism>
<feature type="non-terminal residue" evidence="1">
    <location>
        <position position="1"/>
    </location>
</feature>
<evidence type="ECO:0000313" key="2">
    <source>
        <dbReference type="Proteomes" id="UP000654075"/>
    </source>
</evidence>
<proteinExistence type="predicted"/>
<dbReference type="EMBL" id="CAJNNV010026681">
    <property type="protein sequence ID" value="CAE8618791.1"/>
    <property type="molecule type" value="Genomic_DNA"/>
</dbReference>